<keyword evidence="2" id="KW-1185">Reference proteome</keyword>
<accession>A0ACC4DZ04</accession>
<name>A0ACC4DZ04_PURLI</name>
<comment type="caution">
    <text evidence="1">The sequence shown here is derived from an EMBL/GenBank/DDBJ whole genome shotgun (WGS) entry which is preliminary data.</text>
</comment>
<gene>
    <name evidence="1" type="ORF">ACCO45_003087</name>
</gene>
<organism evidence="1 2">
    <name type="scientific">Purpureocillium lilacinum</name>
    <name type="common">Paecilomyces lilacinus</name>
    <dbReference type="NCBI Taxonomy" id="33203"/>
    <lineage>
        <taxon>Eukaryota</taxon>
        <taxon>Fungi</taxon>
        <taxon>Dikarya</taxon>
        <taxon>Ascomycota</taxon>
        <taxon>Pezizomycotina</taxon>
        <taxon>Sordariomycetes</taxon>
        <taxon>Hypocreomycetidae</taxon>
        <taxon>Hypocreales</taxon>
        <taxon>Ophiocordycipitaceae</taxon>
        <taxon>Purpureocillium</taxon>
    </lineage>
</organism>
<dbReference type="EMBL" id="JBGNUJ010000003">
    <property type="protein sequence ID" value="KAL3961564.1"/>
    <property type="molecule type" value="Genomic_DNA"/>
</dbReference>
<dbReference type="Proteomes" id="UP001638806">
    <property type="component" value="Unassembled WGS sequence"/>
</dbReference>
<sequence>MPPSQGRLWPWPACVYRCTFRNQQRDCTYKYTAGHGSRPSRSRRAATPSRAASSSSSEASAGRSRRHLPLMSQPAADAAPALRTPEDPVAPLNTVDGRPGYLGLTSHSAVYAETRSCLSILQDFPSWLLPEGSDRQDAQQPWDDSELLASPARDMWLVVLPRRVLASLSELFGAPLGSSRSHARLQQLARFLTTNTARPFREELADPEEWLAQFTGANLRWESIGLLFSFNEMGIRGHDKNSPEADEWRRVSRVCLGLCIDLSRL</sequence>
<reference evidence="1" key="1">
    <citation type="submission" date="2024-12" db="EMBL/GenBank/DDBJ databases">
        <title>Comparative genomics and development of molecular markers within Purpureocillium lilacinum and among Purpureocillium species.</title>
        <authorList>
            <person name="Yeh Z.-Y."/>
            <person name="Ni N.-T."/>
            <person name="Lo P.-H."/>
            <person name="Mushyakhwo K."/>
            <person name="Lin C.-F."/>
            <person name="Nai Y.-S."/>
        </authorList>
    </citation>
    <scope>NUCLEOTIDE SEQUENCE</scope>
    <source>
        <strain evidence="1">NCHU-NPUST-175</strain>
    </source>
</reference>
<evidence type="ECO:0000313" key="2">
    <source>
        <dbReference type="Proteomes" id="UP001638806"/>
    </source>
</evidence>
<protein>
    <submittedName>
        <fullName evidence="1">Uncharacterized protein</fullName>
    </submittedName>
</protein>
<evidence type="ECO:0000313" key="1">
    <source>
        <dbReference type="EMBL" id="KAL3961564.1"/>
    </source>
</evidence>
<proteinExistence type="predicted"/>